<dbReference type="Gene3D" id="1.20.120.140">
    <property type="entry name" value="Signal recognition particle SRP54, nucleotide-binding domain"/>
    <property type="match status" value="1"/>
</dbReference>
<feature type="binding site" evidence="9">
    <location>
        <begin position="191"/>
        <end position="195"/>
    </location>
    <ligand>
        <name>GTP</name>
        <dbReference type="ChEBI" id="CHEBI:37565"/>
    </ligand>
</feature>
<dbReference type="SUPFAM" id="SSF52540">
    <property type="entry name" value="P-loop containing nucleoside triphosphate hydrolases"/>
    <property type="match status" value="1"/>
</dbReference>
<dbReference type="Proteomes" id="UP001054846">
    <property type="component" value="Chromosome"/>
</dbReference>
<dbReference type="NCBIfam" id="TIGR00959">
    <property type="entry name" value="ffh"/>
    <property type="match status" value="1"/>
</dbReference>
<dbReference type="InterPro" id="IPR042101">
    <property type="entry name" value="SRP54_N_sf"/>
</dbReference>
<dbReference type="Gene3D" id="1.10.260.30">
    <property type="entry name" value="Signal recognition particle, SRP54 subunit, M-domain"/>
    <property type="match status" value="1"/>
</dbReference>
<gene>
    <name evidence="9 12" type="primary">ffh</name>
    <name evidence="12" type="ORF">ISF26_23380</name>
</gene>
<evidence type="ECO:0000313" key="12">
    <source>
        <dbReference type="EMBL" id="UFP94634.1"/>
    </source>
</evidence>
<keyword evidence="2 9" id="KW-0547">Nucleotide-binding</keyword>
<feature type="binding site" evidence="9">
    <location>
        <begin position="109"/>
        <end position="116"/>
    </location>
    <ligand>
        <name>GTP</name>
        <dbReference type="ChEBI" id="CHEBI:37565"/>
    </ligand>
</feature>
<dbReference type="SMART" id="SM00963">
    <property type="entry name" value="SRP54_N"/>
    <property type="match status" value="1"/>
</dbReference>
<keyword evidence="7 9" id="KW-0687">Ribonucleoprotein</keyword>
<organism evidence="12 13">
    <name type="scientific">Gloeobacter morelensis MG652769</name>
    <dbReference type="NCBI Taxonomy" id="2781736"/>
    <lineage>
        <taxon>Bacteria</taxon>
        <taxon>Bacillati</taxon>
        <taxon>Cyanobacteriota</taxon>
        <taxon>Cyanophyceae</taxon>
        <taxon>Gloeobacterales</taxon>
        <taxon>Gloeobacteraceae</taxon>
        <taxon>Gloeobacter</taxon>
        <taxon>Gloeobacter morelensis</taxon>
    </lineage>
</organism>
<dbReference type="SMART" id="SM00962">
    <property type="entry name" value="SRP54"/>
    <property type="match status" value="1"/>
</dbReference>
<dbReference type="InterPro" id="IPR027417">
    <property type="entry name" value="P-loop_NTPase"/>
</dbReference>
<evidence type="ECO:0000256" key="6">
    <source>
        <dbReference type="ARBA" id="ARBA00023135"/>
    </source>
</evidence>
<dbReference type="InterPro" id="IPR004780">
    <property type="entry name" value="SRP"/>
</dbReference>
<comment type="domain">
    <text evidence="9">Composed of three domains: the N-terminal N domain, which is responsible for interactions with the ribosome, the central G domain, which binds GTP, and the C-terminal M domain, which binds the RNA and the signal sequence of the RNC.</text>
</comment>
<protein>
    <recommendedName>
        <fullName evidence="9">Signal recognition particle protein</fullName>
        <ecNumber evidence="9">3.6.5.4</ecNumber>
    </recommendedName>
    <alternativeName>
        <fullName evidence="9">Fifty-four homolog</fullName>
    </alternativeName>
</protein>
<comment type="catalytic activity">
    <reaction evidence="8 9">
        <text>GTP + H2O = GDP + phosphate + H(+)</text>
        <dbReference type="Rhea" id="RHEA:19669"/>
        <dbReference type="ChEBI" id="CHEBI:15377"/>
        <dbReference type="ChEBI" id="CHEBI:15378"/>
        <dbReference type="ChEBI" id="CHEBI:37565"/>
        <dbReference type="ChEBI" id="CHEBI:43474"/>
        <dbReference type="ChEBI" id="CHEBI:58189"/>
        <dbReference type="EC" id="3.6.5.4"/>
    </reaction>
</comment>
<dbReference type="PANTHER" id="PTHR11564">
    <property type="entry name" value="SIGNAL RECOGNITION PARTICLE 54K PROTEIN SRP54"/>
    <property type="match status" value="1"/>
</dbReference>
<evidence type="ECO:0000256" key="5">
    <source>
        <dbReference type="ARBA" id="ARBA00023134"/>
    </source>
</evidence>
<dbReference type="InterPro" id="IPR000897">
    <property type="entry name" value="SRP54_GTPase_dom"/>
</dbReference>
<name>A0ABY3PM15_9CYAN</name>
<dbReference type="Gene3D" id="3.40.50.300">
    <property type="entry name" value="P-loop containing nucleotide triphosphate hydrolases"/>
    <property type="match status" value="1"/>
</dbReference>
<dbReference type="InterPro" id="IPR013822">
    <property type="entry name" value="Signal_recog_particl_SRP54_hlx"/>
</dbReference>
<evidence type="ECO:0000256" key="7">
    <source>
        <dbReference type="ARBA" id="ARBA00023274"/>
    </source>
</evidence>
<dbReference type="PROSITE" id="PS00300">
    <property type="entry name" value="SRP54"/>
    <property type="match status" value="1"/>
</dbReference>
<feature type="domain" description="SRP54-type proteins GTP-binding" evidence="11">
    <location>
        <begin position="270"/>
        <end position="283"/>
    </location>
</feature>
<feature type="compositionally biased region" description="Basic residues" evidence="10">
    <location>
        <begin position="486"/>
        <end position="498"/>
    </location>
</feature>
<dbReference type="InterPro" id="IPR003593">
    <property type="entry name" value="AAA+_ATPase"/>
</dbReference>
<comment type="function">
    <text evidence="9">Involved in targeting and insertion of nascent membrane proteins into the cytoplasmic membrane. Binds to the hydrophobic signal sequence of the ribosome-nascent chain (RNC) as it emerges from the ribosomes. The SRP-RNC complex is then targeted to the cytoplasmic membrane where it interacts with the SRP receptor FtsY.</text>
</comment>
<dbReference type="RefSeq" id="WP_230841685.1">
    <property type="nucleotide sequence ID" value="NZ_CP063845.1"/>
</dbReference>
<comment type="similarity">
    <text evidence="1 9">Belongs to the GTP-binding SRP family. SRP54 subfamily.</text>
</comment>
<evidence type="ECO:0000259" key="11">
    <source>
        <dbReference type="PROSITE" id="PS00300"/>
    </source>
</evidence>
<keyword evidence="4 9" id="KW-0694">RNA-binding</keyword>
<feature type="region of interest" description="Disordered" evidence="10">
    <location>
        <begin position="446"/>
        <end position="498"/>
    </location>
</feature>
<evidence type="ECO:0000256" key="1">
    <source>
        <dbReference type="ARBA" id="ARBA00005450"/>
    </source>
</evidence>
<dbReference type="HAMAP" id="MF_00306">
    <property type="entry name" value="SRP54"/>
    <property type="match status" value="1"/>
</dbReference>
<dbReference type="Pfam" id="PF00448">
    <property type="entry name" value="SRP54"/>
    <property type="match status" value="1"/>
</dbReference>
<dbReference type="SMART" id="SM00382">
    <property type="entry name" value="AAA"/>
    <property type="match status" value="1"/>
</dbReference>
<evidence type="ECO:0000256" key="8">
    <source>
        <dbReference type="ARBA" id="ARBA00048027"/>
    </source>
</evidence>
<evidence type="ECO:0000313" key="13">
    <source>
        <dbReference type="Proteomes" id="UP001054846"/>
    </source>
</evidence>
<dbReference type="CDD" id="cd18539">
    <property type="entry name" value="SRP_G"/>
    <property type="match status" value="1"/>
</dbReference>
<proteinExistence type="inferred from homology"/>
<dbReference type="EMBL" id="CP063845">
    <property type="protein sequence ID" value="UFP94634.1"/>
    <property type="molecule type" value="Genomic_DNA"/>
</dbReference>
<evidence type="ECO:0000256" key="2">
    <source>
        <dbReference type="ARBA" id="ARBA00022741"/>
    </source>
</evidence>
<dbReference type="InterPro" id="IPR004125">
    <property type="entry name" value="Signal_recog_particle_SRP54_M"/>
</dbReference>
<evidence type="ECO:0000256" key="3">
    <source>
        <dbReference type="ARBA" id="ARBA00022801"/>
    </source>
</evidence>
<dbReference type="InterPro" id="IPR036891">
    <property type="entry name" value="Signal_recog_part_SRP54_M_sf"/>
</dbReference>
<keyword evidence="13" id="KW-1185">Reference proteome</keyword>
<keyword evidence="9" id="KW-0963">Cytoplasm</keyword>
<evidence type="ECO:0000256" key="10">
    <source>
        <dbReference type="SAM" id="MobiDB-lite"/>
    </source>
</evidence>
<keyword evidence="3 9" id="KW-0378">Hydrolase</keyword>
<comment type="subcellular location">
    <subcellularLocation>
        <location evidence="9">Cytoplasm</location>
    </subcellularLocation>
    <text evidence="9">The SRP-RNC complex is targeted to the cytoplasmic membrane.</text>
</comment>
<dbReference type="EC" id="3.6.5.4" evidence="9"/>
<dbReference type="Pfam" id="PF02978">
    <property type="entry name" value="SRP_SPB"/>
    <property type="match status" value="1"/>
</dbReference>
<feature type="binding site" evidence="9">
    <location>
        <begin position="249"/>
        <end position="252"/>
    </location>
    <ligand>
        <name>GTP</name>
        <dbReference type="ChEBI" id="CHEBI:37565"/>
    </ligand>
</feature>
<dbReference type="InterPro" id="IPR022941">
    <property type="entry name" value="SRP54"/>
</dbReference>
<dbReference type="Pfam" id="PF02881">
    <property type="entry name" value="SRP54_N"/>
    <property type="match status" value="1"/>
</dbReference>
<accession>A0ABY3PM15</accession>
<keyword evidence="6 9" id="KW-0733">Signal recognition particle</keyword>
<comment type="subunit">
    <text evidence="9">Part of the signal recognition particle protein translocation system, which is composed of SRP and FtsY.</text>
</comment>
<keyword evidence="5 9" id="KW-0342">GTP-binding</keyword>
<sequence>MFESLSEKLEGAWRKLRGQDRITEGNIDEALREVRRALLEADVNFQVAKEFVADVRDDALGAEVVSGVTPDQQFIKIVHDQLVALMGEQNVPLAEPRAKGRPAVVLMAGLQGTGKTTASAKLALYLQKNGQKPLLAAADVYRPAAIDQLQTLGGQIKVPVFTLGKEADPVDIARASLERAIADRHDVLIVDTAGRLSIDDAMMAELERIKAAIDPEEILLVVDAMTGQEAANLTRAFHDRLGITGAILTKLDGDTRGGAALSVRKISGQPIKFVGVGEKVEALQPFYPERMASRILGMGDVLTLVEKAQEEIDFADAAKMEQQLLTGQFDFESFIKQMRMIKNMGPLGGVLKMIPGMNKISDDQIRQGEVQLKKAEAMIGSMTTQERRNPDLINLSRKRRISRGSGVSLEDVGKLLNDFGKMRQMMKMMGGGGPFGGGMPGGGLGGMFGGGGGRAAQSAGPNPAFGPGWRGQSASGSRRANPPKPPKGKGKKKRKGFG</sequence>
<dbReference type="PANTHER" id="PTHR11564:SF5">
    <property type="entry name" value="SIGNAL RECOGNITION PARTICLE SUBUNIT SRP54"/>
    <property type="match status" value="1"/>
</dbReference>
<dbReference type="SUPFAM" id="SSF47446">
    <property type="entry name" value="Signal peptide-binding domain"/>
    <property type="match status" value="1"/>
</dbReference>
<evidence type="ECO:0000256" key="4">
    <source>
        <dbReference type="ARBA" id="ARBA00022884"/>
    </source>
</evidence>
<evidence type="ECO:0000256" key="9">
    <source>
        <dbReference type="HAMAP-Rule" id="MF_00306"/>
    </source>
</evidence>
<reference evidence="12 13" key="1">
    <citation type="journal article" date="2021" name="Genome Biol. Evol.">
        <title>Complete Genome Sequencing of a Novel Gloeobacter Species from a Waterfall Cave in Mexico.</title>
        <authorList>
            <person name="Saw J.H."/>
            <person name="Cardona T."/>
            <person name="Montejano G."/>
        </authorList>
    </citation>
    <scope>NUCLEOTIDE SEQUENCE [LARGE SCALE GENOMIC DNA]</scope>
    <source>
        <strain evidence="12">MG652769</strain>
    </source>
</reference>